<dbReference type="PROSITE" id="PS51450">
    <property type="entry name" value="LRR"/>
    <property type="match status" value="3"/>
</dbReference>
<dbReference type="InParanoid" id="A0A7M7MDC1"/>
<dbReference type="InterPro" id="IPR050541">
    <property type="entry name" value="LRR_TM_domain-containing"/>
</dbReference>
<dbReference type="Proteomes" id="UP000594260">
    <property type="component" value="Unplaced"/>
</dbReference>
<evidence type="ECO:0000256" key="2">
    <source>
        <dbReference type="ARBA" id="ARBA00022729"/>
    </source>
</evidence>
<proteinExistence type="predicted"/>
<dbReference type="Pfam" id="PF13855">
    <property type="entry name" value="LRR_8"/>
    <property type="match status" value="1"/>
</dbReference>
<dbReference type="Gene3D" id="3.80.10.10">
    <property type="entry name" value="Ribonuclease Inhibitor"/>
    <property type="match status" value="1"/>
</dbReference>
<evidence type="ECO:0000256" key="4">
    <source>
        <dbReference type="SAM" id="Phobius"/>
    </source>
</evidence>
<dbReference type="AlphaFoldDB" id="A0A7M7MDC1"/>
<dbReference type="RefSeq" id="XP_022653709.1">
    <property type="nucleotide sequence ID" value="XM_022797974.1"/>
</dbReference>
<dbReference type="SMART" id="SM00369">
    <property type="entry name" value="LRR_TYP"/>
    <property type="match status" value="5"/>
</dbReference>
<organism evidence="5 6">
    <name type="scientific">Varroa destructor</name>
    <name type="common">Honeybee mite</name>
    <dbReference type="NCBI Taxonomy" id="109461"/>
    <lineage>
        <taxon>Eukaryota</taxon>
        <taxon>Metazoa</taxon>
        <taxon>Ecdysozoa</taxon>
        <taxon>Arthropoda</taxon>
        <taxon>Chelicerata</taxon>
        <taxon>Arachnida</taxon>
        <taxon>Acari</taxon>
        <taxon>Parasitiformes</taxon>
        <taxon>Mesostigmata</taxon>
        <taxon>Gamasina</taxon>
        <taxon>Dermanyssoidea</taxon>
        <taxon>Varroidae</taxon>
        <taxon>Varroa</taxon>
    </lineage>
</organism>
<evidence type="ECO:0000313" key="6">
    <source>
        <dbReference type="Proteomes" id="UP000594260"/>
    </source>
</evidence>
<keyword evidence="3" id="KW-0677">Repeat</keyword>
<dbReference type="GeneID" id="111247266"/>
<dbReference type="InterPro" id="IPR003591">
    <property type="entry name" value="Leu-rich_rpt_typical-subtyp"/>
</dbReference>
<keyword evidence="4" id="KW-0472">Membrane</keyword>
<dbReference type="GO" id="GO:0005886">
    <property type="term" value="C:plasma membrane"/>
    <property type="evidence" value="ECO:0007669"/>
    <property type="project" value="TreeGrafter"/>
</dbReference>
<keyword evidence="1" id="KW-0433">Leucine-rich repeat</keyword>
<feature type="transmembrane region" description="Helical" evidence="4">
    <location>
        <begin position="15"/>
        <end position="33"/>
    </location>
</feature>
<keyword evidence="4" id="KW-0812">Transmembrane</keyword>
<protein>
    <submittedName>
        <fullName evidence="5">Uncharacterized protein</fullName>
    </submittedName>
</protein>
<sequence length="417" mass="47367">MNTSNEMTLHEDTWIFRYIFISALVTLVLRNIFTSTSSDKFIIVRVLQTLRTVARWMPAGFTLFYVKIIIYVASTSGKCPSIDLTNCTCSTSHTAYRVNKFSAPPAPRVTLRCQKVNDVKALTKLFRALQGNQIDAVHILDSPIGPSIPANLFSGLPLSEVTLSGVDISAFSSPDSTPFLGLEQTLISLALRRCNMRADMTLEKLTALDHIEQIDLSYNILRFLRRRWFSVPPSSLRSLILKGNRIEAIESLALHNVYELVFLDLSENRICSLQRTMFPDKLEILHLENNRLTDLEDDLFASMLRLRRLYLANNRIHTLKHSTFSPVWFKIQPSLEEVDVRGNPVICDCLMSWLSETIVLWRNSRTLLGYCSAPSAFVGDQLRGLDCFKLRCFNANCTQLVPNRSEDSSNHDPRTVN</sequence>
<keyword evidence="6" id="KW-1185">Reference proteome</keyword>
<dbReference type="OMA" id="HLDGRCN"/>
<dbReference type="KEGG" id="vde:111247266"/>
<dbReference type="PANTHER" id="PTHR24369:SF210">
    <property type="entry name" value="CHAOPTIN-RELATED"/>
    <property type="match status" value="1"/>
</dbReference>
<dbReference type="PANTHER" id="PTHR24369">
    <property type="entry name" value="ANTIGEN BSP, PUTATIVE-RELATED"/>
    <property type="match status" value="1"/>
</dbReference>
<name>A0A7M7MDC1_VARDE</name>
<keyword evidence="4" id="KW-1133">Transmembrane helix</keyword>
<evidence type="ECO:0000256" key="3">
    <source>
        <dbReference type="ARBA" id="ARBA00022737"/>
    </source>
</evidence>
<accession>A0A7M7MDC1</accession>
<keyword evidence="2" id="KW-0732">Signal</keyword>
<evidence type="ECO:0000313" key="5">
    <source>
        <dbReference type="EnsemblMetazoa" id="XP_022653709"/>
    </source>
</evidence>
<feature type="transmembrane region" description="Helical" evidence="4">
    <location>
        <begin position="53"/>
        <end position="73"/>
    </location>
</feature>
<dbReference type="OrthoDB" id="2013775at2759"/>
<dbReference type="InterPro" id="IPR032675">
    <property type="entry name" value="LRR_dom_sf"/>
</dbReference>
<reference evidence="5" key="1">
    <citation type="submission" date="2021-01" db="UniProtKB">
        <authorList>
            <consortium name="EnsemblMetazoa"/>
        </authorList>
    </citation>
    <scope>IDENTIFICATION</scope>
</reference>
<evidence type="ECO:0000256" key="1">
    <source>
        <dbReference type="ARBA" id="ARBA00022614"/>
    </source>
</evidence>
<dbReference type="EnsemblMetazoa" id="XM_022797974">
    <property type="protein sequence ID" value="XP_022653709"/>
    <property type="gene ID" value="LOC111247266"/>
</dbReference>
<dbReference type="InterPro" id="IPR001611">
    <property type="entry name" value="Leu-rich_rpt"/>
</dbReference>
<dbReference type="SUPFAM" id="SSF52058">
    <property type="entry name" value="L domain-like"/>
    <property type="match status" value="1"/>
</dbReference>